<accession>A0A918TML2</accession>
<reference evidence="2" key="1">
    <citation type="journal article" date="2014" name="Int. J. Syst. Evol. Microbiol.">
        <title>Complete genome sequence of Corynebacterium casei LMG S-19264T (=DSM 44701T), isolated from a smear-ripened cheese.</title>
        <authorList>
            <consortium name="US DOE Joint Genome Institute (JGI-PGF)"/>
            <person name="Walter F."/>
            <person name="Albersmeier A."/>
            <person name="Kalinowski J."/>
            <person name="Ruckert C."/>
        </authorList>
    </citation>
    <scope>NUCLEOTIDE SEQUENCE</scope>
    <source>
        <strain evidence="2">JCM 4633</strain>
    </source>
</reference>
<proteinExistence type="predicted"/>
<dbReference type="AlphaFoldDB" id="A0A918TML2"/>
<evidence type="ECO:0000256" key="1">
    <source>
        <dbReference type="SAM" id="MobiDB-lite"/>
    </source>
</evidence>
<dbReference type="Proteomes" id="UP000646244">
    <property type="component" value="Unassembled WGS sequence"/>
</dbReference>
<gene>
    <name evidence="2" type="ORF">GCM10010507_31070</name>
</gene>
<feature type="compositionally biased region" description="Gly residues" evidence="1">
    <location>
        <begin position="96"/>
        <end position="123"/>
    </location>
</feature>
<feature type="compositionally biased region" description="Basic and acidic residues" evidence="1">
    <location>
        <begin position="65"/>
        <end position="88"/>
    </location>
</feature>
<sequence>MDRSEAPERRRRLGPAGWLLAAVLGGVWCWAVFRLLAQPGRTGFLEGVVATGGWGLSLLPVHCVPRDRKAGGKGEKDAAGEGRGEPGSRRWWRRSGGPGGGGGPIGGGPGGGPIGGGPGGGPIVEGPGYEPMVGGPGCGPVGGPAGGSGDGGPGGG</sequence>
<reference evidence="2" key="2">
    <citation type="submission" date="2020-09" db="EMBL/GenBank/DDBJ databases">
        <authorList>
            <person name="Sun Q."/>
            <person name="Ohkuma M."/>
        </authorList>
    </citation>
    <scope>NUCLEOTIDE SEQUENCE</scope>
    <source>
        <strain evidence="2">JCM 4633</strain>
    </source>
</reference>
<feature type="compositionally biased region" description="Gly residues" evidence="1">
    <location>
        <begin position="134"/>
        <end position="156"/>
    </location>
</feature>
<dbReference type="EMBL" id="BMVB01000009">
    <property type="protein sequence ID" value="GHC52743.1"/>
    <property type="molecule type" value="Genomic_DNA"/>
</dbReference>
<name>A0A918TML2_STRCJ</name>
<feature type="region of interest" description="Disordered" evidence="1">
    <location>
        <begin position="65"/>
        <end position="156"/>
    </location>
</feature>
<evidence type="ECO:0000313" key="3">
    <source>
        <dbReference type="Proteomes" id="UP000646244"/>
    </source>
</evidence>
<evidence type="ECO:0000313" key="2">
    <source>
        <dbReference type="EMBL" id="GHC52743.1"/>
    </source>
</evidence>
<comment type="caution">
    <text evidence="2">The sequence shown here is derived from an EMBL/GenBank/DDBJ whole genome shotgun (WGS) entry which is preliminary data.</text>
</comment>
<protein>
    <submittedName>
        <fullName evidence="2">Uncharacterized protein</fullName>
    </submittedName>
</protein>
<organism evidence="2 3">
    <name type="scientific">Streptomyces cinnamoneus</name>
    <name type="common">Streptoverticillium cinnamoneum</name>
    <dbReference type="NCBI Taxonomy" id="53446"/>
    <lineage>
        <taxon>Bacteria</taxon>
        <taxon>Bacillati</taxon>
        <taxon>Actinomycetota</taxon>
        <taxon>Actinomycetes</taxon>
        <taxon>Kitasatosporales</taxon>
        <taxon>Streptomycetaceae</taxon>
        <taxon>Streptomyces</taxon>
        <taxon>Streptomyces cinnamoneus group</taxon>
    </lineage>
</organism>